<dbReference type="RefSeq" id="WP_157928068.1">
    <property type="nucleotide sequence ID" value="NZ_LT841358.1"/>
</dbReference>
<protein>
    <recommendedName>
        <fullName evidence="1">ATPase domain-containing protein</fullName>
    </recommendedName>
</protein>
<proteinExistence type="predicted"/>
<dbReference type="Gene3D" id="3.40.50.300">
    <property type="entry name" value="P-loop containing nucleotide triphosphate hydrolases"/>
    <property type="match status" value="1"/>
</dbReference>
<organism evidence="2 3">
    <name type="scientific">Candidatus Nitrosotalea okcheonensis</name>
    <dbReference type="NCBI Taxonomy" id="1903276"/>
    <lineage>
        <taxon>Archaea</taxon>
        <taxon>Nitrososphaerota</taxon>
        <taxon>Nitrososphaeria</taxon>
        <taxon>Nitrosotaleales</taxon>
        <taxon>Nitrosotaleaceae</taxon>
        <taxon>Nitrosotalea</taxon>
    </lineage>
</organism>
<dbReference type="AlphaFoldDB" id="A0A2H1FHM3"/>
<accession>A0A2H1FHM3</accession>
<gene>
    <name evidence="2" type="ORF">NCS_30105</name>
</gene>
<dbReference type="EMBL" id="LT841358">
    <property type="protein sequence ID" value="SMH72265.1"/>
    <property type="molecule type" value="Genomic_DNA"/>
</dbReference>
<evidence type="ECO:0000313" key="2">
    <source>
        <dbReference type="EMBL" id="SMH72265.1"/>
    </source>
</evidence>
<sequence length="392" mass="45061">MSFTLYSVTGDDFIGRKELVDELTRELSSKNKIGFSLSGIRRIGKTSILKEVESRLTKQRIPVIYISIWRILPTTIDEFTRVLDRVALSAFEHKLPKKFKFEELLVTGAKALGNFLSGLNLSAKVAEDLKLSLSYIKKESEDVEEAVTKSISLIEHLAEMTKTKCVLIIDEFPSIVELTYGEKNRKMGFDIVKLIRTLFEDFKYTKLVVSGSYRDTLDNLVTKTSAPFYKQLLLREVEPFTKDEFDKFITHYLPDLKFIDSQTKEEFYKISSGIPYNLQLLGKEIQLHDMVKLDSKKLYDIVKTILKKEGEQSFKEFTENQTPSEIKVLKALAKSPEKKPTDIEKDEFMSNATISSALVSLCSKAVLKRRERGIYEFTDNLFAEWLKVSEIM</sequence>
<reference evidence="3" key="1">
    <citation type="submission" date="2017-03" db="EMBL/GenBank/DDBJ databases">
        <authorList>
            <person name="Herbold C."/>
        </authorList>
    </citation>
    <scope>NUCLEOTIDE SEQUENCE [LARGE SCALE GENOMIC DNA]</scope>
</reference>
<name>A0A2H1FHM3_9ARCH</name>
<evidence type="ECO:0000259" key="1">
    <source>
        <dbReference type="Pfam" id="PF01637"/>
    </source>
</evidence>
<feature type="domain" description="ATPase" evidence="1">
    <location>
        <begin position="14"/>
        <end position="280"/>
    </location>
</feature>
<dbReference type="GO" id="GO:0005524">
    <property type="term" value="F:ATP binding"/>
    <property type="evidence" value="ECO:0007669"/>
    <property type="project" value="InterPro"/>
</dbReference>
<dbReference type="PANTHER" id="PTHR34301">
    <property type="entry name" value="DNA-BINDING PROTEIN-RELATED"/>
    <property type="match status" value="1"/>
</dbReference>
<dbReference type="PANTHER" id="PTHR34301:SF8">
    <property type="entry name" value="ATPASE DOMAIN-CONTAINING PROTEIN"/>
    <property type="match status" value="1"/>
</dbReference>
<dbReference type="InterPro" id="IPR011579">
    <property type="entry name" value="ATPase_dom"/>
</dbReference>
<dbReference type="InterPro" id="IPR027417">
    <property type="entry name" value="P-loop_NTPase"/>
</dbReference>
<dbReference type="Proteomes" id="UP000230607">
    <property type="component" value="Chromosome 1"/>
</dbReference>
<dbReference type="SUPFAM" id="SSF52540">
    <property type="entry name" value="P-loop containing nucleoside triphosphate hydrolases"/>
    <property type="match status" value="1"/>
</dbReference>
<dbReference type="Pfam" id="PF01637">
    <property type="entry name" value="ATPase_2"/>
    <property type="match status" value="1"/>
</dbReference>
<dbReference type="OrthoDB" id="132045at2157"/>
<evidence type="ECO:0000313" key="3">
    <source>
        <dbReference type="Proteomes" id="UP000230607"/>
    </source>
</evidence>
<keyword evidence="3" id="KW-1185">Reference proteome</keyword>